<accession>A0A2P4P6R8</accession>
<dbReference type="GO" id="GO:0004672">
    <property type="term" value="F:protein kinase activity"/>
    <property type="evidence" value="ECO:0007669"/>
    <property type="project" value="InterPro"/>
</dbReference>
<feature type="non-terminal residue" evidence="2">
    <location>
        <position position="1"/>
    </location>
</feature>
<dbReference type="PROSITE" id="PS50011">
    <property type="entry name" value="PROTEIN_KINASE_DOM"/>
    <property type="match status" value="1"/>
</dbReference>
<dbReference type="InterPro" id="IPR050167">
    <property type="entry name" value="Ser_Thr_protein_kinase"/>
</dbReference>
<dbReference type="Gene3D" id="1.10.510.10">
    <property type="entry name" value="Transferase(Phosphotransferase) domain 1"/>
    <property type="match status" value="1"/>
</dbReference>
<dbReference type="Pfam" id="PF00069">
    <property type="entry name" value="Pkinase"/>
    <property type="match status" value="1"/>
</dbReference>
<keyword evidence="3" id="KW-1185">Reference proteome</keyword>
<feature type="domain" description="Protein kinase" evidence="1">
    <location>
        <begin position="1"/>
        <end position="209"/>
    </location>
</feature>
<gene>
    <name evidence="2" type="ORF">GLOIN_2v1465935</name>
</gene>
<comment type="caution">
    <text evidence="2">The sequence shown here is derived from an EMBL/GenBank/DDBJ whole genome shotgun (WGS) entry which is preliminary data.</text>
</comment>
<dbReference type="InterPro" id="IPR000719">
    <property type="entry name" value="Prot_kinase_dom"/>
</dbReference>
<dbReference type="GO" id="GO:0007165">
    <property type="term" value="P:signal transduction"/>
    <property type="evidence" value="ECO:0007669"/>
    <property type="project" value="TreeGrafter"/>
</dbReference>
<evidence type="ECO:0000259" key="1">
    <source>
        <dbReference type="PROSITE" id="PS50011"/>
    </source>
</evidence>
<dbReference type="SUPFAM" id="SSF56112">
    <property type="entry name" value="Protein kinase-like (PK-like)"/>
    <property type="match status" value="1"/>
</dbReference>
<reference evidence="2 3" key="1">
    <citation type="journal article" date="2013" name="Proc. Natl. Acad. Sci. U.S.A.">
        <title>Genome of an arbuscular mycorrhizal fungus provides insight into the oldest plant symbiosis.</title>
        <authorList>
            <person name="Tisserant E."/>
            <person name="Malbreil M."/>
            <person name="Kuo A."/>
            <person name="Kohler A."/>
            <person name="Symeonidi A."/>
            <person name="Balestrini R."/>
            <person name="Charron P."/>
            <person name="Duensing N."/>
            <person name="Frei Dit Frey N."/>
            <person name="Gianinazzi-Pearson V."/>
            <person name="Gilbert L.B."/>
            <person name="Handa Y."/>
            <person name="Herr J.R."/>
            <person name="Hijri M."/>
            <person name="Koul R."/>
            <person name="Kawaguchi M."/>
            <person name="Krajinski F."/>
            <person name="Lammers P.J."/>
            <person name="Masclaux F.G."/>
            <person name="Murat C."/>
            <person name="Morin E."/>
            <person name="Ndikumana S."/>
            <person name="Pagni M."/>
            <person name="Petitpierre D."/>
            <person name="Requena N."/>
            <person name="Rosikiewicz P."/>
            <person name="Riley R."/>
            <person name="Saito K."/>
            <person name="San Clemente H."/>
            <person name="Shapiro H."/>
            <person name="van Tuinen D."/>
            <person name="Becard G."/>
            <person name="Bonfante P."/>
            <person name="Paszkowski U."/>
            <person name="Shachar-Hill Y.Y."/>
            <person name="Tuskan G.A."/>
            <person name="Young P.W."/>
            <person name="Sanders I.R."/>
            <person name="Henrissat B."/>
            <person name="Rensing S.A."/>
            <person name="Grigoriev I.V."/>
            <person name="Corradi N."/>
            <person name="Roux C."/>
            <person name="Martin F."/>
        </authorList>
    </citation>
    <scope>NUCLEOTIDE SEQUENCE [LARGE SCALE GENOMIC DNA]</scope>
    <source>
        <strain evidence="2 3">DAOM 197198</strain>
    </source>
</reference>
<dbReference type="VEuPathDB" id="FungiDB:RhiirFUN_010723"/>
<dbReference type="AlphaFoldDB" id="A0A2P4P6R8"/>
<dbReference type="GO" id="GO:0005737">
    <property type="term" value="C:cytoplasm"/>
    <property type="evidence" value="ECO:0007669"/>
    <property type="project" value="TreeGrafter"/>
</dbReference>
<dbReference type="Proteomes" id="UP000018888">
    <property type="component" value="Unassembled WGS sequence"/>
</dbReference>
<evidence type="ECO:0000313" key="3">
    <source>
        <dbReference type="Proteomes" id="UP000018888"/>
    </source>
</evidence>
<proteinExistence type="predicted"/>
<dbReference type="PANTHER" id="PTHR23257:SF963">
    <property type="entry name" value="AT08303P"/>
    <property type="match status" value="1"/>
</dbReference>
<name>A0A2P4P6R8_RHIID</name>
<dbReference type="GO" id="GO:0005524">
    <property type="term" value="F:ATP binding"/>
    <property type="evidence" value="ECO:0007669"/>
    <property type="project" value="InterPro"/>
</dbReference>
<protein>
    <submittedName>
        <fullName evidence="2">Kinase-like domain-containing protein</fullName>
    </submittedName>
</protein>
<dbReference type="EMBL" id="AUPC02000357">
    <property type="protein sequence ID" value="POG61080.1"/>
    <property type="molecule type" value="Genomic_DNA"/>
</dbReference>
<reference evidence="2 3" key="2">
    <citation type="journal article" date="2018" name="New Phytol.">
        <title>High intraspecific genome diversity in the model arbuscular mycorrhizal symbiont Rhizophagus irregularis.</title>
        <authorList>
            <person name="Chen E.C.H."/>
            <person name="Morin E."/>
            <person name="Beaudet D."/>
            <person name="Noel J."/>
            <person name="Yildirir G."/>
            <person name="Ndikumana S."/>
            <person name="Charron P."/>
            <person name="St-Onge C."/>
            <person name="Giorgi J."/>
            <person name="Kruger M."/>
            <person name="Marton T."/>
            <person name="Ropars J."/>
            <person name="Grigoriev I.V."/>
            <person name="Hainaut M."/>
            <person name="Henrissat B."/>
            <person name="Roux C."/>
            <person name="Martin F."/>
            <person name="Corradi N."/>
        </authorList>
    </citation>
    <scope>NUCLEOTIDE SEQUENCE [LARGE SCALE GENOMIC DNA]</scope>
    <source>
        <strain evidence="2 3">DAOM 197198</strain>
    </source>
</reference>
<dbReference type="PANTHER" id="PTHR23257">
    <property type="entry name" value="SERINE-THREONINE PROTEIN KINASE"/>
    <property type="match status" value="1"/>
</dbReference>
<organism evidence="2 3">
    <name type="scientific">Rhizophagus irregularis (strain DAOM 181602 / DAOM 197198 / MUCL 43194)</name>
    <name type="common">Arbuscular mycorrhizal fungus</name>
    <name type="synonym">Glomus intraradices</name>
    <dbReference type="NCBI Taxonomy" id="747089"/>
    <lineage>
        <taxon>Eukaryota</taxon>
        <taxon>Fungi</taxon>
        <taxon>Fungi incertae sedis</taxon>
        <taxon>Mucoromycota</taxon>
        <taxon>Glomeromycotina</taxon>
        <taxon>Glomeromycetes</taxon>
        <taxon>Glomerales</taxon>
        <taxon>Glomeraceae</taxon>
        <taxon>Rhizophagus</taxon>
    </lineage>
</organism>
<sequence length="269" mass="31124">NIINIYGISQEPNTNNYIIVLDYAEGGKFDKWMNKNYKNFYWLCKLNVLLNIINSLKEIHQKGMVHCDFHTGNILFLKDNICDLGNDILISDMGLCGKVSNINNTNEIKIYGVIPYIAPEVLRGKPYSQAADIYSFGMIMYFTATEKQPFSNRAHDEFLVLDICNEIRPEINEPEAPKCYINLMKKCWDSNSNNRPNAIEIEKEISSFYTSCNSILGQRNYFKVAEEYRKFFKRNKQITHPQAIYTSSLLLNPFTIKNISDYLDCAIPD</sequence>
<evidence type="ECO:0000313" key="2">
    <source>
        <dbReference type="EMBL" id="POG61080.1"/>
    </source>
</evidence>
<dbReference type="InterPro" id="IPR011009">
    <property type="entry name" value="Kinase-like_dom_sf"/>
</dbReference>